<dbReference type="GO" id="GO:0019843">
    <property type="term" value="F:rRNA binding"/>
    <property type="evidence" value="ECO:0007669"/>
    <property type="project" value="UniProtKB-UniRule"/>
</dbReference>
<name>A0A1E2S1J1_9HYPH</name>
<dbReference type="InterPro" id="IPR005824">
    <property type="entry name" value="KOW"/>
</dbReference>
<evidence type="ECO:0000256" key="6">
    <source>
        <dbReference type="ARBA" id="ARBA00035206"/>
    </source>
</evidence>
<dbReference type="GO" id="GO:0006412">
    <property type="term" value="P:translation"/>
    <property type="evidence" value="ECO:0007669"/>
    <property type="project" value="UniProtKB-UniRule"/>
</dbReference>
<dbReference type="EMBL" id="MASI01000001">
    <property type="protein sequence ID" value="ODA68314.1"/>
    <property type="molecule type" value="Genomic_DNA"/>
</dbReference>
<evidence type="ECO:0000256" key="5">
    <source>
        <dbReference type="ARBA" id="ARBA00023274"/>
    </source>
</evidence>
<dbReference type="Pfam" id="PF00467">
    <property type="entry name" value="KOW"/>
    <property type="match status" value="1"/>
</dbReference>
<dbReference type="STRING" id="1177755.A7A08_00135"/>
<comment type="caution">
    <text evidence="10">The sequence shown here is derived from an EMBL/GenBank/DDBJ whole genome shotgun (WGS) entry which is preliminary data.</text>
</comment>
<reference evidence="10 11" key="1">
    <citation type="submission" date="2016-07" db="EMBL/GenBank/DDBJ databases">
        <title>Draft genome sequence of Methyloligella halotolerans C2T (VKM B-2706T=CCUG 61687T=DSM 25045T), a halotolerant polyhydroxybutyrate accumulating methylotroph.</title>
        <authorList>
            <person name="Vasilenko O.V."/>
            <person name="Doronina N.V."/>
            <person name="Poroshina M.N."/>
            <person name="Tarlachkov S.V."/>
            <person name="Trotsenko Y.A."/>
        </authorList>
    </citation>
    <scope>NUCLEOTIDE SEQUENCE [LARGE SCALE GENOMIC DNA]</scope>
    <source>
        <strain evidence="10 11">VKM B-2706</strain>
    </source>
</reference>
<comment type="function">
    <text evidence="7 8">One of the proteins that surrounds the polypeptide exit tunnel on the outside of the subunit.</text>
</comment>
<evidence type="ECO:0000313" key="10">
    <source>
        <dbReference type="EMBL" id="ODA68314.1"/>
    </source>
</evidence>
<keyword evidence="4 8" id="KW-0689">Ribosomal protein</keyword>
<dbReference type="GO" id="GO:0005840">
    <property type="term" value="C:ribosome"/>
    <property type="evidence" value="ECO:0007669"/>
    <property type="project" value="UniProtKB-KW"/>
</dbReference>
<organism evidence="10 11">
    <name type="scientific">Methyloligella halotolerans</name>
    <dbReference type="NCBI Taxonomy" id="1177755"/>
    <lineage>
        <taxon>Bacteria</taxon>
        <taxon>Pseudomonadati</taxon>
        <taxon>Pseudomonadota</taxon>
        <taxon>Alphaproteobacteria</taxon>
        <taxon>Hyphomicrobiales</taxon>
        <taxon>Hyphomicrobiaceae</taxon>
        <taxon>Methyloligella</taxon>
    </lineage>
</organism>
<dbReference type="Proteomes" id="UP000095087">
    <property type="component" value="Unassembled WGS sequence"/>
</dbReference>
<comment type="subunit">
    <text evidence="8">Part of the 50S ribosomal subunit.</text>
</comment>
<dbReference type="RefSeq" id="WP_069093644.1">
    <property type="nucleotide sequence ID" value="NZ_MASI01000001.1"/>
</dbReference>
<dbReference type="NCBIfam" id="TIGR01079">
    <property type="entry name" value="rplX_bact"/>
    <property type="match status" value="1"/>
</dbReference>
<protein>
    <recommendedName>
        <fullName evidence="6 8">Large ribosomal subunit protein uL24</fullName>
    </recommendedName>
</protein>
<gene>
    <name evidence="8" type="primary">rplX</name>
    <name evidence="10" type="ORF">A7A08_00135</name>
</gene>
<evidence type="ECO:0000256" key="4">
    <source>
        <dbReference type="ARBA" id="ARBA00022980"/>
    </source>
</evidence>
<dbReference type="GO" id="GO:1990904">
    <property type="term" value="C:ribonucleoprotein complex"/>
    <property type="evidence" value="ECO:0007669"/>
    <property type="project" value="UniProtKB-KW"/>
</dbReference>
<dbReference type="CDD" id="cd06089">
    <property type="entry name" value="KOW_RPL26"/>
    <property type="match status" value="1"/>
</dbReference>
<accession>A0A1E2S1J1</accession>
<keyword evidence="3 8" id="KW-0694">RNA-binding</keyword>
<sequence length="107" mass="11772">MALKLKVRKGDKVVVTSGKDKGKRGEVLRVMPSENRVLVQGVGVVQRHQRQTANQEAGIVAKEAPIHISNIALEDPKDGEPTRVGYKFLKDGRKVRFAKRSGEVIDG</sequence>
<evidence type="ECO:0000256" key="2">
    <source>
        <dbReference type="ARBA" id="ARBA00022730"/>
    </source>
</evidence>
<keyword evidence="2 8" id="KW-0699">rRNA-binding</keyword>
<dbReference type="GO" id="GO:0003735">
    <property type="term" value="F:structural constituent of ribosome"/>
    <property type="evidence" value="ECO:0007669"/>
    <property type="project" value="InterPro"/>
</dbReference>
<dbReference type="Gene3D" id="2.30.30.30">
    <property type="match status" value="1"/>
</dbReference>
<dbReference type="InterPro" id="IPR014722">
    <property type="entry name" value="Rib_uL2_dom2"/>
</dbReference>
<dbReference type="HAMAP" id="MF_01326_B">
    <property type="entry name" value="Ribosomal_uL24_B"/>
    <property type="match status" value="1"/>
</dbReference>
<dbReference type="InterPro" id="IPR057264">
    <property type="entry name" value="Ribosomal_uL24_C"/>
</dbReference>
<dbReference type="InterPro" id="IPR008991">
    <property type="entry name" value="Translation_prot_SH3-like_sf"/>
</dbReference>
<feature type="domain" description="KOW" evidence="9">
    <location>
        <begin position="6"/>
        <end position="33"/>
    </location>
</feature>
<evidence type="ECO:0000313" key="11">
    <source>
        <dbReference type="Proteomes" id="UP000095087"/>
    </source>
</evidence>
<proteinExistence type="inferred from homology"/>
<dbReference type="PATRIC" id="fig|1177755.3.peg.132"/>
<evidence type="ECO:0000259" key="9">
    <source>
        <dbReference type="SMART" id="SM00739"/>
    </source>
</evidence>
<keyword evidence="5 8" id="KW-0687">Ribonucleoprotein</keyword>
<comment type="similarity">
    <text evidence="1 8">Belongs to the universal ribosomal protein uL24 family.</text>
</comment>
<dbReference type="FunFam" id="2.30.30.30:FF:000004">
    <property type="entry name" value="50S ribosomal protein L24"/>
    <property type="match status" value="1"/>
</dbReference>
<dbReference type="SUPFAM" id="SSF50104">
    <property type="entry name" value="Translation proteins SH3-like domain"/>
    <property type="match status" value="1"/>
</dbReference>
<evidence type="ECO:0000256" key="8">
    <source>
        <dbReference type="HAMAP-Rule" id="MF_01326"/>
    </source>
</evidence>
<evidence type="ECO:0000256" key="3">
    <source>
        <dbReference type="ARBA" id="ARBA00022884"/>
    </source>
</evidence>
<dbReference type="InterPro" id="IPR041988">
    <property type="entry name" value="Ribosomal_uL24_KOW"/>
</dbReference>
<evidence type="ECO:0000256" key="7">
    <source>
        <dbReference type="ARBA" id="ARBA00058688"/>
    </source>
</evidence>
<dbReference type="SMART" id="SM00739">
    <property type="entry name" value="KOW"/>
    <property type="match status" value="1"/>
</dbReference>
<dbReference type="AlphaFoldDB" id="A0A1E2S1J1"/>
<keyword evidence="11" id="KW-1185">Reference proteome</keyword>
<dbReference type="InterPro" id="IPR003256">
    <property type="entry name" value="Ribosomal_uL24"/>
</dbReference>
<dbReference type="PANTHER" id="PTHR12903">
    <property type="entry name" value="MITOCHONDRIAL RIBOSOMAL PROTEIN L24"/>
    <property type="match status" value="1"/>
</dbReference>
<evidence type="ECO:0000256" key="1">
    <source>
        <dbReference type="ARBA" id="ARBA00010618"/>
    </source>
</evidence>
<comment type="function">
    <text evidence="8">One of two assembly initiator proteins, it binds directly to the 5'-end of the 23S rRNA, where it nucleates assembly of the 50S subunit.</text>
</comment>
<dbReference type="Pfam" id="PF17136">
    <property type="entry name" value="ribosomal_L24"/>
    <property type="match status" value="1"/>
</dbReference>